<dbReference type="RefSeq" id="XP_020429071.1">
    <property type="nucleotide sequence ID" value="XM_020580484.1"/>
</dbReference>
<dbReference type="STRING" id="670386.D3BNI8"/>
<keyword evidence="2" id="KW-1185">Reference proteome</keyword>
<dbReference type="FunCoup" id="D3BNI8">
    <property type="interactions" value="4"/>
</dbReference>
<accession>D3BNI8</accession>
<dbReference type="GeneID" id="31365166"/>
<reference evidence="1 2" key="1">
    <citation type="journal article" date="2011" name="Genome Res.">
        <title>Phylogeny-wide analysis of social amoeba genomes highlights ancient origins for complex intercellular communication.</title>
        <authorList>
            <person name="Heidel A.J."/>
            <person name="Lawal H.M."/>
            <person name="Felder M."/>
            <person name="Schilde C."/>
            <person name="Helps N.R."/>
            <person name="Tunggal B."/>
            <person name="Rivero F."/>
            <person name="John U."/>
            <person name="Schleicher M."/>
            <person name="Eichinger L."/>
            <person name="Platzer M."/>
            <person name="Noegel A.A."/>
            <person name="Schaap P."/>
            <person name="Gloeckner G."/>
        </authorList>
    </citation>
    <scope>NUCLEOTIDE SEQUENCE [LARGE SCALE GENOMIC DNA]</scope>
    <source>
        <strain evidence="2">ATCC 26659 / Pp 5 / PN500</strain>
    </source>
</reference>
<dbReference type="AlphaFoldDB" id="D3BNI8"/>
<organism evidence="1 2">
    <name type="scientific">Heterostelium pallidum (strain ATCC 26659 / Pp 5 / PN500)</name>
    <name type="common">Cellular slime mold</name>
    <name type="synonym">Polysphondylium pallidum</name>
    <dbReference type="NCBI Taxonomy" id="670386"/>
    <lineage>
        <taxon>Eukaryota</taxon>
        <taxon>Amoebozoa</taxon>
        <taxon>Evosea</taxon>
        <taxon>Eumycetozoa</taxon>
        <taxon>Dictyostelia</taxon>
        <taxon>Acytosteliales</taxon>
        <taxon>Acytosteliaceae</taxon>
        <taxon>Heterostelium</taxon>
    </lineage>
</organism>
<protein>
    <submittedName>
        <fullName evidence="1">Trimeric LpxA-like domain-containing protein</fullName>
    </submittedName>
</protein>
<evidence type="ECO:0000313" key="2">
    <source>
        <dbReference type="Proteomes" id="UP000001396"/>
    </source>
</evidence>
<dbReference type="CDD" id="cd04645">
    <property type="entry name" value="LbH_gamma_CA_like"/>
    <property type="match status" value="1"/>
</dbReference>
<dbReference type="Pfam" id="PF00132">
    <property type="entry name" value="Hexapep"/>
    <property type="match status" value="1"/>
</dbReference>
<evidence type="ECO:0000313" key="1">
    <source>
        <dbReference type="EMBL" id="EFA76939.1"/>
    </source>
</evidence>
<dbReference type="EMBL" id="ADBJ01000044">
    <property type="protein sequence ID" value="EFA76939.1"/>
    <property type="molecule type" value="Genomic_DNA"/>
</dbReference>
<dbReference type="Gene3D" id="2.160.10.10">
    <property type="entry name" value="Hexapeptide repeat proteins"/>
    <property type="match status" value="1"/>
</dbReference>
<gene>
    <name evidence="1" type="ORF">PPL_09691</name>
</gene>
<name>D3BNI8_HETP5</name>
<dbReference type="InterPro" id="IPR001451">
    <property type="entry name" value="Hexapep"/>
</dbReference>
<comment type="caution">
    <text evidence="1">The sequence shown here is derived from an EMBL/GenBank/DDBJ whole genome shotgun (WGS) entry which is preliminary data.</text>
</comment>
<dbReference type="SUPFAM" id="SSF51161">
    <property type="entry name" value="Trimeric LpxA-like enzymes"/>
    <property type="match status" value="1"/>
</dbReference>
<dbReference type="InterPro" id="IPR011004">
    <property type="entry name" value="Trimer_LpxA-like_sf"/>
</dbReference>
<dbReference type="InParanoid" id="D3BNI8"/>
<dbReference type="OMA" id="ACTLEDE"/>
<dbReference type="PANTHER" id="PTHR13061">
    <property type="entry name" value="DYNACTIN SUBUNIT P25"/>
    <property type="match status" value="1"/>
</dbReference>
<proteinExistence type="predicted"/>
<dbReference type="InterPro" id="IPR050484">
    <property type="entry name" value="Transf_Hexapept/Carb_Anhydrase"/>
</dbReference>
<dbReference type="PANTHER" id="PTHR13061:SF29">
    <property type="entry name" value="GAMMA CARBONIC ANHYDRASE-LIKE 1, MITOCHONDRIAL-RELATED"/>
    <property type="match status" value="1"/>
</dbReference>
<dbReference type="Pfam" id="PF14602">
    <property type="entry name" value="Hexapep_2"/>
    <property type="match status" value="1"/>
</dbReference>
<sequence>MQGNYAYVEKLNRHSRIMPLRGKIATLGRNSFVAPNSSVIGDVQIGNQSSVWYNTVLRGDVNSIVIGDESVISDRSVVHCSSGNGPKGAQPTVVGNRVYVGPGSIIHACKIEDDVHIGAGSIVYDGAVVEAGAQLEAGSLVTAGKRVPAGQLWAGSPAKFVREVSAADKEMHQLTISDNNTLSAEHEVQTSKSAKQQHIDQLENFAHRRERPENILNPATAHN</sequence>
<dbReference type="InterPro" id="IPR047324">
    <property type="entry name" value="LbH_gamma_CA-like"/>
</dbReference>
<dbReference type="Proteomes" id="UP000001396">
    <property type="component" value="Unassembled WGS sequence"/>
</dbReference>